<accession>A0A0F5K1A2</accession>
<dbReference type="Proteomes" id="UP000033618">
    <property type="component" value="Unassembled WGS sequence"/>
</dbReference>
<feature type="compositionally biased region" description="Polar residues" evidence="1">
    <location>
        <begin position="43"/>
        <end position="65"/>
    </location>
</feature>
<dbReference type="AlphaFoldDB" id="A0A0F5K1A2"/>
<sequence length="65" mass="7110">MFTCINQSCGADWRLSDVDIHNEGQGLLFRCPMCGARNHVKQGPNSPDGTPNYKQISKTEATNGV</sequence>
<name>A0A0F5K1A2_9BURK</name>
<dbReference type="STRING" id="28092.WM40_09800"/>
<dbReference type="PATRIC" id="fig|28092.6.peg.2308"/>
<dbReference type="EMBL" id="LAQU01000008">
    <property type="protein sequence ID" value="KKB63639.1"/>
    <property type="molecule type" value="Genomic_DNA"/>
</dbReference>
<comment type="caution">
    <text evidence="2">The sequence shown here is derived from an EMBL/GenBank/DDBJ whole genome shotgun (WGS) entry which is preliminary data.</text>
</comment>
<keyword evidence="3" id="KW-1185">Reference proteome</keyword>
<dbReference type="RefSeq" id="WP_046152780.1">
    <property type="nucleotide sequence ID" value="NZ_CADFGU010000011.1"/>
</dbReference>
<feature type="region of interest" description="Disordered" evidence="1">
    <location>
        <begin position="40"/>
        <end position="65"/>
    </location>
</feature>
<proteinExistence type="predicted"/>
<evidence type="ECO:0000256" key="1">
    <source>
        <dbReference type="SAM" id="MobiDB-lite"/>
    </source>
</evidence>
<gene>
    <name evidence="2" type="ORF">WM40_09800</name>
</gene>
<evidence type="ECO:0000313" key="2">
    <source>
        <dbReference type="EMBL" id="KKB63639.1"/>
    </source>
</evidence>
<reference evidence="2 3" key="1">
    <citation type="submission" date="2015-03" db="EMBL/GenBank/DDBJ databases">
        <title>Draft Genome Sequence of Burkholderia andropogonis type strain ICMP2807, isolated from Sorghum bicolor.</title>
        <authorList>
            <person name="Lopes-Santos L."/>
            <person name="Castro D.B."/>
            <person name="Ottoboni L.M."/>
            <person name="Park D."/>
            <person name="Weirc B.S."/>
            <person name="Destefano S.A."/>
        </authorList>
    </citation>
    <scope>NUCLEOTIDE SEQUENCE [LARGE SCALE GENOMIC DNA]</scope>
    <source>
        <strain evidence="2 3">ICMP2807</strain>
    </source>
</reference>
<dbReference type="OrthoDB" id="8592386at2"/>
<evidence type="ECO:0000313" key="3">
    <source>
        <dbReference type="Proteomes" id="UP000033618"/>
    </source>
</evidence>
<protein>
    <submittedName>
        <fullName evidence="2">Uncharacterized protein</fullName>
    </submittedName>
</protein>
<organism evidence="2 3">
    <name type="scientific">Robbsia andropogonis</name>
    <dbReference type="NCBI Taxonomy" id="28092"/>
    <lineage>
        <taxon>Bacteria</taxon>
        <taxon>Pseudomonadati</taxon>
        <taxon>Pseudomonadota</taxon>
        <taxon>Betaproteobacteria</taxon>
        <taxon>Burkholderiales</taxon>
        <taxon>Burkholderiaceae</taxon>
        <taxon>Robbsia</taxon>
    </lineage>
</organism>